<dbReference type="Proteomes" id="UP000002668">
    <property type="component" value="Genome"/>
</dbReference>
<name>E4ZII7_LEPMJ</name>
<sequence length="345" mass="38437">MFHLNQAFHAAKAAPDTSGPGLPTEFYVRCTEGLVTYILPSYEQVRSTKIFVPSERGESQRVTAVTNLPFPIGRYLPPNGVYHDQYAIGEAMNSSAMDPRGKCLSCYRPKHGTAGPRCQKKCLICDTQDHPGKPCKRLYFELDWWKEHGRILEIGSDMPVRPSLAEWAYLSIAGILEGISAPGGPIVVCWDHPVVKEHYPRPPGPEIKHSLPATLLLAQRREMATKALPSHKLERQSSVTKAEDAQDTHDVPIAAHLDRVSGGEADLQTELDRQKVRVLELEAERDARDALITKLGKENEALKRRVAMREDQLNRITVVACEPGSTNGRKRVRREGDVGIKVEAK</sequence>
<evidence type="ECO:0000256" key="1">
    <source>
        <dbReference type="SAM" id="MobiDB-lite"/>
    </source>
</evidence>
<dbReference type="GeneID" id="13284938"/>
<dbReference type="AlphaFoldDB" id="E4ZII7"/>
<dbReference type="EMBL" id="FP929065">
    <property type="protein sequence ID" value="CBX91008.1"/>
    <property type="molecule type" value="Genomic_DNA"/>
</dbReference>
<gene>
    <name evidence="2" type="ORF">LEMA_P060420.1</name>
</gene>
<dbReference type="InParanoid" id="E4ZII7"/>
<feature type="compositionally biased region" description="Basic and acidic residues" evidence="1">
    <location>
        <begin position="231"/>
        <end position="249"/>
    </location>
</feature>
<reference evidence="3" key="1">
    <citation type="journal article" date="2011" name="Nat. Commun.">
        <title>Effector diversification within compartments of the Leptosphaeria maculans genome affected by Repeat-Induced Point mutations.</title>
        <authorList>
            <person name="Rouxel T."/>
            <person name="Grandaubert J."/>
            <person name="Hane J.K."/>
            <person name="Hoede C."/>
            <person name="van de Wouw A.P."/>
            <person name="Couloux A."/>
            <person name="Dominguez V."/>
            <person name="Anthouard V."/>
            <person name="Bally P."/>
            <person name="Bourras S."/>
            <person name="Cozijnsen A.J."/>
            <person name="Ciuffetti L.M."/>
            <person name="Degrave A."/>
            <person name="Dilmaghani A."/>
            <person name="Duret L."/>
            <person name="Fudal I."/>
            <person name="Goodwin S.B."/>
            <person name="Gout L."/>
            <person name="Glaser N."/>
            <person name="Linglin J."/>
            <person name="Kema G.H.J."/>
            <person name="Lapalu N."/>
            <person name="Lawrence C.B."/>
            <person name="May K."/>
            <person name="Meyer M."/>
            <person name="Ollivier B."/>
            <person name="Poulain J."/>
            <person name="Schoch C.L."/>
            <person name="Simon A."/>
            <person name="Spatafora J.W."/>
            <person name="Stachowiak A."/>
            <person name="Turgeon B.G."/>
            <person name="Tyler B.M."/>
            <person name="Vincent D."/>
            <person name="Weissenbach J."/>
            <person name="Amselem J."/>
            <person name="Quesneville H."/>
            <person name="Oliver R.P."/>
            <person name="Wincker P."/>
            <person name="Balesdent M.-H."/>
            <person name="Howlett B.J."/>
        </authorList>
    </citation>
    <scope>NUCLEOTIDE SEQUENCE [LARGE SCALE GENOMIC DNA]</scope>
    <source>
        <strain evidence="3">JN3 / isolate v23.1.3 / race Av1-4-5-6-7-8</strain>
    </source>
</reference>
<dbReference type="HOGENOM" id="CLU_804282_0_0_1"/>
<dbReference type="VEuPathDB" id="FungiDB:LEMA_P060420.1"/>
<accession>E4ZII7</accession>
<proteinExistence type="predicted"/>
<organism evidence="3">
    <name type="scientific">Leptosphaeria maculans (strain JN3 / isolate v23.1.3 / race Av1-4-5-6-7-8)</name>
    <name type="common">Blackleg fungus</name>
    <name type="synonym">Phoma lingam</name>
    <dbReference type="NCBI Taxonomy" id="985895"/>
    <lineage>
        <taxon>Eukaryota</taxon>
        <taxon>Fungi</taxon>
        <taxon>Dikarya</taxon>
        <taxon>Ascomycota</taxon>
        <taxon>Pezizomycotina</taxon>
        <taxon>Dothideomycetes</taxon>
        <taxon>Pleosporomycetidae</taxon>
        <taxon>Pleosporales</taxon>
        <taxon>Pleosporineae</taxon>
        <taxon>Leptosphaeriaceae</taxon>
        <taxon>Plenodomus</taxon>
        <taxon>Plenodomus lingam/Leptosphaeria maculans species complex</taxon>
    </lineage>
</organism>
<feature type="region of interest" description="Disordered" evidence="1">
    <location>
        <begin position="227"/>
        <end position="249"/>
    </location>
</feature>
<protein>
    <submittedName>
        <fullName evidence="2">Predicted protein</fullName>
    </submittedName>
</protein>
<keyword evidence="3" id="KW-1185">Reference proteome</keyword>
<evidence type="ECO:0000313" key="3">
    <source>
        <dbReference type="Proteomes" id="UP000002668"/>
    </source>
</evidence>
<dbReference type="OrthoDB" id="3795464at2759"/>
<evidence type="ECO:0000313" key="2">
    <source>
        <dbReference type="EMBL" id="CBX91008.1"/>
    </source>
</evidence>